<dbReference type="RefSeq" id="WP_211943839.1">
    <property type="nucleotide sequence ID" value="NZ_CAJPVH010000047.1"/>
</dbReference>
<dbReference type="AlphaFoldDB" id="A0AAE9L0L6"/>
<evidence type="ECO:0000313" key="2">
    <source>
        <dbReference type="Proteomes" id="UP001056132"/>
    </source>
</evidence>
<name>A0AAE9L0L6_9BURK</name>
<proteinExistence type="predicted"/>
<organism evidence="1 2">
    <name type="scientific">Cupriavidus campinensis</name>
    <dbReference type="NCBI Taxonomy" id="151783"/>
    <lineage>
        <taxon>Bacteria</taxon>
        <taxon>Pseudomonadati</taxon>
        <taxon>Pseudomonadota</taxon>
        <taxon>Betaproteobacteria</taxon>
        <taxon>Burkholderiales</taxon>
        <taxon>Burkholderiaceae</taxon>
        <taxon>Cupriavidus</taxon>
    </lineage>
</organism>
<reference evidence="1" key="1">
    <citation type="journal article" date="2022" name="Microbiol. Resour. Announc.">
        <title>Genome Sequence of Cupriavidus campinensis Strain G5, a Member of a Bacterial Consortium Capable of Polyethylene Degradation.</title>
        <authorList>
            <person name="Schneider B."/>
            <person name="Pfeiffer F."/>
            <person name="Dyall-Smith M."/>
            <person name="Kunte H.J."/>
        </authorList>
    </citation>
    <scope>NUCLEOTIDE SEQUENCE</scope>
    <source>
        <strain evidence="1">G5</strain>
    </source>
</reference>
<dbReference type="EMBL" id="CP097330">
    <property type="protein sequence ID" value="URF02998.1"/>
    <property type="molecule type" value="Genomic_DNA"/>
</dbReference>
<reference evidence="1" key="2">
    <citation type="submission" date="2022-05" db="EMBL/GenBank/DDBJ databases">
        <authorList>
            <person name="Kunte H.-J."/>
        </authorList>
    </citation>
    <scope>NUCLEOTIDE SEQUENCE</scope>
    <source>
        <strain evidence="1">G5</strain>
    </source>
</reference>
<protein>
    <submittedName>
        <fullName evidence="1">Uncharacterized protein</fullName>
    </submittedName>
</protein>
<accession>A0AAE9L0L6</accession>
<evidence type="ECO:0000313" key="1">
    <source>
        <dbReference type="EMBL" id="URF02998.1"/>
    </source>
</evidence>
<sequence length="70" mass="7574">MEPDASIAMDRELIDRLGGPAKVAELLGYDKKGGVQRVHNWKERGIPSAVKVAHPDIFLNPPKSDQPAAA</sequence>
<dbReference type="Proteomes" id="UP001056132">
    <property type="component" value="Chromosome 1"/>
</dbReference>
<dbReference type="KEGG" id="ccam:M5D45_10565"/>
<gene>
    <name evidence="1" type="ORF">M5D45_10565</name>
</gene>